<keyword evidence="2" id="KW-1185">Reference proteome</keyword>
<reference evidence="1 2" key="1">
    <citation type="submission" date="2021-06" db="EMBL/GenBank/DDBJ databases">
        <authorList>
            <person name="Palmer J.M."/>
        </authorList>
    </citation>
    <scope>NUCLEOTIDE SEQUENCE [LARGE SCALE GENOMIC DNA]</scope>
    <source>
        <strain evidence="1 2">MEX-2019</strain>
        <tissue evidence="1">Muscle</tissue>
    </source>
</reference>
<accession>A0AAV9R0X3</accession>
<sequence>MHIHGHAQRFSMGNQTRANPLSDTQHLNISHRLCSVSRSSLFLPSFSLRLRESISYLSIPVMVRSFLKILSPNQICHLALTLLLLFCYFSQALGQVHSPPLFILLLLHFVQTLRLLSPLGKASPCAFLPLSPCLIVPALSFSLL</sequence>
<dbReference type="EMBL" id="JAHHUM010002510">
    <property type="protein sequence ID" value="KAK5603299.1"/>
    <property type="molecule type" value="Genomic_DNA"/>
</dbReference>
<dbReference type="AlphaFoldDB" id="A0AAV9R0X3"/>
<proteinExistence type="predicted"/>
<comment type="caution">
    <text evidence="1">The sequence shown here is derived from an EMBL/GenBank/DDBJ whole genome shotgun (WGS) entry which is preliminary data.</text>
</comment>
<dbReference type="Proteomes" id="UP001311232">
    <property type="component" value="Unassembled WGS sequence"/>
</dbReference>
<evidence type="ECO:0000313" key="2">
    <source>
        <dbReference type="Proteomes" id="UP001311232"/>
    </source>
</evidence>
<evidence type="ECO:0000313" key="1">
    <source>
        <dbReference type="EMBL" id="KAK5603299.1"/>
    </source>
</evidence>
<organism evidence="1 2">
    <name type="scientific">Crenichthys baileyi</name>
    <name type="common">White River springfish</name>
    <dbReference type="NCBI Taxonomy" id="28760"/>
    <lineage>
        <taxon>Eukaryota</taxon>
        <taxon>Metazoa</taxon>
        <taxon>Chordata</taxon>
        <taxon>Craniata</taxon>
        <taxon>Vertebrata</taxon>
        <taxon>Euteleostomi</taxon>
        <taxon>Actinopterygii</taxon>
        <taxon>Neopterygii</taxon>
        <taxon>Teleostei</taxon>
        <taxon>Neoteleostei</taxon>
        <taxon>Acanthomorphata</taxon>
        <taxon>Ovalentaria</taxon>
        <taxon>Atherinomorphae</taxon>
        <taxon>Cyprinodontiformes</taxon>
        <taxon>Goodeidae</taxon>
        <taxon>Crenichthys</taxon>
    </lineage>
</organism>
<gene>
    <name evidence="1" type="ORF">CRENBAI_010710</name>
</gene>
<protein>
    <submittedName>
        <fullName evidence="1">Uncharacterized protein</fullName>
    </submittedName>
</protein>
<name>A0AAV9R0X3_9TELE</name>